<keyword evidence="1" id="KW-0812">Transmembrane</keyword>
<evidence type="ECO:0000256" key="1">
    <source>
        <dbReference type="SAM" id="Phobius"/>
    </source>
</evidence>
<reference evidence="2" key="1">
    <citation type="journal article" date="2020" name="Nature">
        <title>Giant virus diversity and host interactions through global metagenomics.</title>
        <authorList>
            <person name="Schulz F."/>
            <person name="Roux S."/>
            <person name="Paez-Espino D."/>
            <person name="Jungbluth S."/>
            <person name="Walsh D.A."/>
            <person name="Denef V.J."/>
            <person name="McMahon K.D."/>
            <person name="Konstantinidis K.T."/>
            <person name="Eloe-Fadrosh E.A."/>
            <person name="Kyrpides N.C."/>
            <person name="Woyke T."/>
        </authorList>
    </citation>
    <scope>NUCLEOTIDE SEQUENCE</scope>
    <source>
        <strain evidence="2">GVMAG-M-3300027708-51</strain>
    </source>
</reference>
<feature type="transmembrane region" description="Helical" evidence="1">
    <location>
        <begin position="393"/>
        <end position="413"/>
    </location>
</feature>
<dbReference type="EMBL" id="MN740401">
    <property type="protein sequence ID" value="QHU04476.1"/>
    <property type="molecule type" value="Genomic_DNA"/>
</dbReference>
<proteinExistence type="predicted"/>
<keyword evidence="1" id="KW-1133">Transmembrane helix</keyword>
<accession>A0A6C0JI73</accession>
<evidence type="ECO:0000313" key="2">
    <source>
        <dbReference type="EMBL" id="QHU04476.1"/>
    </source>
</evidence>
<name>A0A6C0JI73_9ZZZZ</name>
<keyword evidence="1" id="KW-0472">Membrane</keyword>
<protein>
    <submittedName>
        <fullName evidence="2">Uncharacterized protein</fullName>
    </submittedName>
</protein>
<sequence>MEAELLLGVLVLVILWFQSREGMATGVFDASNKMPEPAQVDEIFDQIMSMASPVLQQAYAETLAFAQSTFVEAKALAAKYPEDENLTLGINFAKNSDHIVELSKVGVVFGLLTVGSEVKRRNGAITETSLHAAIDPLYATLNQHINDAVPPFVAPPNMSSAEAAELKPKVTEYAEKTRALVKKYDTPEVRDALVALLKVYFVDQLAPSAPAAPAAPPREPKCPIGFEMDETTKTCHVSCPPGFAYSNAGGDKPKCSKGTDFEYFLPPNLPPTKESFSVREHLPGDDELSAQQRAAAALQAAQTEQSAAVLRQQEYQAAHQKAVQAGYEGENIDASRDTNAKMYQSSRLRQQTADMIDDFLAKSPSPRPATAGTPDAEEVKQRKKILSIQAKHLYVIQAALLTLLLSILAFLVMPAWAAQMSVVLILATGVAAAIYLSQIQ</sequence>
<feature type="transmembrane region" description="Helical" evidence="1">
    <location>
        <begin position="420"/>
        <end position="439"/>
    </location>
</feature>
<dbReference type="AlphaFoldDB" id="A0A6C0JI73"/>
<organism evidence="2">
    <name type="scientific">viral metagenome</name>
    <dbReference type="NCBI Taxonomy" id="1070528"/>
    <lineage>
        <taxon>unclassified sequences</taxon>
        <taxon>metagenomes</taxon>
        <taxon>organismal metagenomes</taxon>
    </lineage>
</organism>